<feature type="transmembrane region" description="Helical" evidence="5">
    <location>
        <begin position="382"/>
        <end position="402"/>
    </location>
</feature>
<accession>A0A9J6H6Y3</accession>
<proteinExistence type="predicted"/>
<name>A0A9J6H6Y3_HAELO</name>
<protein>
    <submittedName>
        <fullName evidence="6">Uncharacterized protein</fullName>
    </submittedName>
</protein>
<feature type="transmembrane region" description="Helical" evidence="5">
    <location>
        <begin position="145"/>
        <end position="163"/>
    </location>
</feature>
<feature type="transmembrane region" description="Helical" evidence="5">
    <location>
        <begin position="175"/>
        <end position="194"/>
    </location>
</feature>
<feature type="transmembrane region" description="Helical" evidence="5">
    <location>
        <begin position="468"/>
        <end position="490"/>
    </location>
</feature>
<dbReference type="Gene3D" id="1.20.1250.20">
    <property type="entry name" value="MFS general substrate transporter like domains"/>
    <property type="match status" value="1"/>
</dbReference>
<dbReference type="GO" id="GO:0016020">
    <property type="term" value="C:membrane"/>
    <property type="evidence" value="ECO:0007669"/>
    <property type="project" value="UniProtKB-SubCell"/>
</dbReference>
<keyword evidence="4 5" id="KW-0472">Membrane</keyword>
<comment type="caution">
    <text evidence="6">The sequence shown here is derived from an EMBL/GenBank/DDBJ whole genome shotgun (WGS) entry which is preliminary data.</text>
</comment>
<dbReference type="InterPro" id="IPR036259">
    <property type="entry name" value="MFS_trans_sf"/>
</dbReference>
<evidence type="ECO:0000256" key="5">
    <source>
        <dbReference type="SAM" id="Phobius"/>
    </source>
</evidence>
<feature type="transmembrane region" description="Helical" evidence="5">
    <location>
        <begin position="262"/>
        <end position="281"/>
    </location>
</feature>
<keyword evidence="7" id="KW-1185">Reference proteome</keyword>
<evidence type="ECO:0000256" key="1">
    <source>
        <dbReference type="ARBA" id="ARBA00004141"/>
    </source>
</evidence>
<organism evidence="6 7">
    <name type="scientific">Haemaphysalis longicornis</name>
    <name type="common">Bush tick</name>
    <dbReference type="NCBI Taxonomy" id="44386"/>
    <lineage>
        <taxon>Eukaryota</taxon>
        <taxon>Metazoa</taxon>
        <taxon>Ecdysozoa</taxon>
        <taxon>Arthropoda</taxon>
        <taxon>Chelicerata</taxon>
        <taxon>Arachnida</taxon>
        <taxon>Acari</taxon>
        <taxon>Parasitiformes</taxon>
        <taxon>Ixodida</taxon>
        <taxon>Ixodoidea</taxon>
        <taxon>Ixodidae</taxon>
        <taxon>Haemaphysalinae</taxon>
        <taxon>Haemaphysalis</taxon>
    </lineage>
</organism>
<evidence type="ECO:0000256" key="3">
    <source>
        <dbReference type="ARBA" id="ARBA00022989"/>
    </source>
</evidence>
<evidence type="ECO:0000256" key="4">
    <source>
        <dbReference type="ARBA" id="ARBA00023136"/>
    </source>
</evidence>
<comment type="subcellular location">
    <subcellularLocation>
        <location evidence="1">Membrane</location>
        <topology evidence="1">Multi-pass membrane protein</topology>
    </subcellularLocation>
</comment>
<feature type="transmembrane region" description="Helical" evidence="5">
    <location>
        <begin position="201"/>
        <end position="225"/>
    </location>
</feature>
<reference evidence="6 7" key="1">
    <citation type="journal article" date="2020" name="Cell">
        <title>Large-Scale Comparative Analyses of Tick Genomes Elucidate Their Genetic Diversity and Vector Capacities.</title>
        <authorList>
            <consortium name="Tick Genome and Microbiome Consortium (TIGMIC)"/>
            <person name="Jia N."/>
            <person name="Wang J."/>
            <person name="Shi W."/>
            <person name="Du L."/>
            <person name="Sun Y."/>
            <person name="Zhan W."/>
            <person name="Jiang J.F."/>
            <person name="Wang Q."/>
            <person name="Zhang B."/>
            <person name="Ji P."/>
            <person name="Bell-Sakyi L."/>
            <person name="Cui X.M."/>
            <person name="Yuan T.T."/>
            <person name="Jiang B.G."/>
            <person name="Yang W.F."/>
            <person name="Lam T.T."/>
            <person name="Chang Q.C."/>
            <person name="Ding S.J."/>
            <person name="Wang X.J."/>
            <person name="Zhu J.G."/>
            <person name="Ruan X.D."/>
            <person name="Zhao L."/>
            <person name="Wei J.T."/>
            <person name="Ye R.Z."/>
            <person name="Que T.C."/>
            <person name="Du C.H."/>
            <person name="Zhou Y.H."/>
            <person name="Cheng J.X."/>
            <person name="Dai P.F."/>
            <person name="Guo W.B."/>
            <person name="Han X.H."/>
            <person name="Huang E.J."/>
            <person name="Li L.F."/>
            <person name="Wei W."/>
            <person name="Gao Y.C."/>
            <person name="Liu J.Z."/>
            <person name="Shao H.Z."/>
            <person name="Wang X."/>
            <person name="Wang C.C."/>
            <person name="Yang T.C."/>
            <person name="Huo Q.B."/>
            <person name="Li W."/>
            <person name="Chen H.Y."/>
            <person name="Chen S.E."/>
            <person name="Zhou L.G."/>
            <person name="Ni X.B."/>
            <person name="Tian J.H."/>
            <person name="Sheng Y."/>
            <person name="Liu T."/>
            <person name="Pan Y.S."/>
            <person name="Xia L.Y."/>
            <person name="Li J."/>
            <person name="Zhao F."/>
            <person name="Cao W.C."/>
        </authorList>
    </citation>
    <scope>NUCLEOTIDE SEQUENCE [LARGE SCALE GENOMIC DNA]</scope>
    <source>
        <strain evidence="6">HaeL-2018</strain>
    </source>
</reference>
<gene>
    <name evidence="6" type="ORF">HPB48_023356</name>
</gene>
<sequence>MGPKRARFVGVGRLLANVRGQFDDDPTDVDVPFGEGAFQRLTLVAATLSSVAFLLHVDSFRLATRVMDHWCRRPADFASLSVSEWKSLAFPTEADGSPSQCTVRNPPYGGLKALIVTCQEWEFNLTGRGDNIVSEWSLVCQRQRLIDMAVLVYIAACAVWLPLAGFAADHVGRRVVIRVPFVALLAAGFCTSLANLLRLFVFLRVVVWLSAHSLMLLLCEVLYEVSTSSRRLVYCYLAPAVTLTVVPLILHAASHLEQGWRAFHLALMTPTTLLAAAFVVVDECPAWLVASRRRAEAAQAALKAARVNGFPEAECREWFKKADQRSGPRSSEIMANRNYISMFVEGSRTRSMLLCYIWGAATLSFGQLYVNDTFPLPQHVALTGMHCQVPMCATVYTCVLAFGVKRTAVVLAMMYSSMSWTVAALYDAKRTLTCAILVVTLRMVGTASGALLPLLTMQQYVPSLSWRAFVLTYALGKVGWSVSGMPYIYTHRYLRDITMAVVAILMAFVSVTLEHLPPTVDLQRRSRIERSRSSVSRCSSVAVAIDVRRSMQDSLVSLPKGPIKTRAKHVRQQDVMPQQHTLKISKMKNL</sequence>
<dbReference type="OMA" id="NACHAFS"/>
<dbReference type="SUPFAM" id="SSF103473">
    <property type="entry name" value="MFS general substrate transporter"/>
    <property type="match status" value="1"/>
</dbReference>
<evidence type="ECO:0000256" key="2">
    <source>
        <dbReference type="ARBA" id="ARBA00022692"/>
    </source>
</evidence>
<evidence type="ECO:0000313" key="6">
    <source>
        <dbReference type="EMBL" id="KAH9382794.1"/>
    </source>
</evidence>
<dbReference type="VEuPathDB" id="VectorBase:HLOH_048602"/>
<evidence type="ECO:0000313" key="7">
    <source>
        <dbReference type="Proteomes" id="UP000821853"/>
    </source>
</evidence>
<dbReference type="Proteomes" id="UP000821853">
    <property type="component" value="Unassembled WGS sequence"/>
</dbReference>
<feature type="transmembrane region" description="Helical" evidence="5">
    <location>
        <begin position="231"/>
        <end position="250"/>
    </location>
</feature>
<feature type="transmembrane region" description="Helical" evidence="5">
    <location>
        <begin position="433"/>
        <end position="456"/>
    </location>
</feature>
<dbReference type="AlphaFoldDB" id="A0A9J6H6Y3"/>
<dbReference type="PANTHER" id="PTHR24064">
    <property type="entry name" value="SOLUTE CARRIER FAMILY 22 MEMBER"/>
    <property type="match status" value="1"/>
</dbReference>
<keyword evidence="3 5" id="KW-1133">Transmembrane helix</keyword>
<dbReference type="OrthoDB" id="440553at2759"/>
<feature type="transmembrane region" description="Helical" evidence="5">
    <location>
        <begin position="351"/>
        <end position="370"/>
    </location>
</feature>
<keyword evidence="2 5" id="KW-0812">Transmembrane</keyword>
<dbReference type="EMBL" id="JABSTR010000379">
    <property type="protein sequence ID" value="KAH9382794.1"/>
    <property type="molecule type" value="Genomic_DNA"/>
</dbReference>